<reference evidence="5" key="1">
    <citation type="submission" date="2011-10" db="EMBL/GenBank/DDBJ databases">
        <title>The complete genome of chromosome of Thermovirga lienii DSM 17291.</title>
        <authorList>
            <consortium name="US DOE Joint Genome Institute (JGI-PGF)"/>
            <person name="Lucas S."/>
            <person name="Copeland A."/>
            <person name="Lapidus A."/>
            <person name="Glavina del Rio T."/>
            <person name="Dalin E."/>
            <person name="Tice H."/>
            <person name="Bruce D."/>
            <person name="Goodwin L."/>
            <person name="Pitluck S."/>
            <person name="Peters L."/>
            <person name="Mikhailova N."/>
            <person name="Saunders E."/>
            <person name="Kyrpides N."/>
            <person name="Mavromatis K."/>
            <person name="Ivanova N."/>
            <person name="Last F.I."/>
            <person name="Brettin T."/>
            <person name="Detter J.C."/>
            <person name="Han C."/>
            <person name="Larimer F."/>
            <person name="Land M."/>
            <person name="Hauser L."/>
            <person name="Markowitz V."/>
            <person name="Cheng J.-F."/>
            <person name="Hugenholtz P."/>
            <person name="Woyke T."/>
            <person name="Wu D."/>
            <person name="Spring S."/>
            <person name="Schroeder M."/>
            <person name="Brambilla E.-M."/>
            <person name="Klenk H.-P."/>
            <person name="Eisen J.A."/>
        </authorList>
    </citation>
    <scope>NUCLEOTIDE SEQUENCE [LARGE SCALE GENOMIC DNA]</scope>
    <source>
        <strain evidence="5">ATCC BAA-1197 / DSM 17291 / Cas60314</strain>
    </source>
</reference>
<proteinExistence type="predicted"/>
<dbReference type="eggNOG" id="COG3044">
    <property type="taxonomic scope" value="Bacteria"/>
</dbReference>
<dbReference type="KEGG" id="tli:Tlie_0151"/>
<dbReference type="Pfam" id="PF09818">
    <property type="entry name" value="ABC_ATPase"/>
    <property type="match status" value="1"/>
</dbReference>
<feature type="domain" description="ATPase of the ABC class C-terminal" evidence="1">
    <location>
        <begin position="169"/>
        <end position="444"/>
    </location>
</feature>
<dbReference type="SUPFAM" id="SSF52540">
    <property type="entry name" value="P-loop containing nucleoside triphosphate hydrolases"/>
    <property type="match status" value="1"/>
</dbReference>
<gene>
    <name evidence="4" type="ordered locus">Tlie_0151</name>
</gene>
<feature type="domain" description="ATPase of the ABC class N-terminal" evidence="2">
    <location>
        <begin position="4"/>
        <end position="164"/>
    </location>
</feature>
<dbReference type="InterPro" id="IPR019195">
    <property type="entry name" value="ABC_ATPase_put"/>
</dbReference>
<dbReference type="Pfam" id="PF21117">
    <property type="entry name" value="MRB1590_C"/>
    <property type="match status" value="1"/>
</dbReference>
<dbReference type="Proteomes" id="UP000005868">
    <property type="component" value="Chromosome"/>
</dbReference>
<dbReference type="HOGENOM" id="CLU_021720_2_0_0"/>
<feature type="domain" description="MRB1590-like C-terminal" evidence="3">
    <location>
        <begin position="468"/>
        <end position="570"/>
    </location>
</feature>
<evidence type="ECO:0000259" key="1">
    <source>
        <dbReference type="Pfam" id="PF09818"/>
    </source>
</evidence>
<keyword evidence="5" id="KW-1185">Reference proteome</keyword>
<dbReference type="PANTHER" id="PTHR38149">
    <property type="entry name" value="ATPASE"/>
    <property type="match status" value="1"/>
</dbReference>
<dbReference type="InterPro" id="IPR027417">
    <property type="entry name" value="P-loop_NTPase"/>
</dbReference>
<dbReference type="Gene3D" id="3.40.50.300">
    <property type="entry name" value="P-loop containing nucleotide triphosphate hydrolases"/>
    <property type="match status" value="1"/>
</dbReference>
<reference evidence="4 5" key="2">
    <citation type="journal article" date="2012" name="Stand. Genomic Sci.">
        <title>Genome sequence of the moderately thermophilic, amino-acid-degrading and sulfur-reducing bacterium Thermovirga lienii type strain (Cas60314(T)).</title>
        <authorList>
            <person name="Goker M."/>
            <person name="Saunders E."/>
            <person name="Lapidus A."/>
            <person name="Nolan M."/>
            <person name="Lucas S."/>
            <person name="Hammon N."/>
            <person name="Deshpande S."/>
            <person name="Cheng J.F."/>
            <person name="Han C."/>
            <person name="Tapia R."/>
            <person name="Goodwin L.A."/>
            <person name="Pitluck S."/>
            <person name="Liolios K."/>
            <person name="Mavromatis K."/>
            <person name="Pagani I."/>
            <person name="Ivanova N."/>
            <person name="Mikhailova N."/>
            <person name="Pati A."/>
            <person name="Chen A."/>
            <person name="Palaniappan K."/>
            <person name="Land M."/>
            <person name="Chang Y.J."/>
            <person name="Jeffries C.D."/>
            <person name="Brambilla E.M."/>
            <person name="Rohde M."/>
            <person name="Spring S."/>
            <person name="Detter J.C."/>
            <person name="Woyke T."/>
            <person name="Bristow J."/>
            <person name="Eisen J.A."/>
            <person name="Markowitz V."/>
            <person name="Hugenholtz P."/>
            <person name="Kyrpides N.C."/>
            <person name="Klenk H.P."/>
        </authorList>
    </citation>
    <scope>NUCLEOTIDE SEQUENCE [LARGE SCALE GENOMIC DNA]</scope>
    <source>
        <strain evidence="5">ATCC BAA-1197 / DSM 17291 / Cas60314</strain>
    </source>
</reference>
<name>G7V5Z2_THELD</name>
<evidence type="ECO:0000259" key="3">
    <source>
        <dbReference type="Pfam" id="PF21117"/>
    </source>
</evidence>
<protein>
    <submittedName>
        <fullName evidence="4">ABC transporter, ATPase, predicted</fullName>
    </submittedName>
</protein>
<dbReference type="InterPro" id="IPR046833">
    <property type="entry name" value="ABC_N"/>
</dbReference>
<dbReference type="InterPro" id="IPR046834">
    <property type="entry name" value="ABC_ATPase_C"/>
</dbReference>
<sequence>MESERLKKILLSIDGRGYKAYKQIEGSYKFGFFDLFIDHVQGDPFAAPSRLRVRVKQEVAQIPGWAFENPHRQMACCDFLTRTFAKAIRKYAEGKRGSGKSGLFAVDVPGQQVLKRTSCLVNEAFVEIRFVCGLPAAGRRALGREAMEMFFDELPRIVEEALLYRNINEENLKRHVEVVEDHFYIKEQLKEQKLVSFIADGSILPRESGVSQRPMRREDAVAFSSPPSLRVTMTLPNRGEITGMGIPEGVTLITGGGYHGKTTLLEAIEMGVYPHIPGDGREYVATVEETAKIRAEDGRSVKGVDISPFINNLPGGKDTSFFSTEDASGSTSQAANIQEALEMGVKLLLIDEDTSATNFMIRDARMQRLIAKDKEPITPFIDHVRGLFEQLGVSTILVIGGSGDYLDVADKVIMMDEYVPLDVTQEAMSVAQSIKTNRAKEAQKVPFIPSSRVPVPGSINPHLGKKLKIKANGLRSITFGRDNMDLGALSLLVDESQTRMIAQIWHYAYVKGYIDGRRSIVEIIDKVFGDIQEKGMDVISPHRYGHPGDYALPRKFETAFAINRLRSLKIARAQ</sequence>
<dbReference type="PANTHER" id="PTHR38149:SF1">
    <property type="entry name" value="ATPASE"/>
    <property type="match status" value="1"/>
</dbReference>
<evidence type="ECO:0000313" key="5">
    <source>
        <dbReference type="Proteomes" id="UP000005868"/>
    </source>
</evidence>
<accession>G7V5Z2</accession>
<dbReference type="AlphaFoldDB" id="G7V5Z2"/>
<dbReference type="EMBL" id="CP003096">
    <property type="protein sequence ID" value="AER65897.1"/>
    <property type="molecule type" value="Genomic_DNA"/>
</dbReference>
<dbReference type="Pfam" id="PF20446">
    <property type="entry name" value="ABC_N"/>
    <property type="match status" value="1"/>
</dbReference>
<dbReference type="OrthoDB" id="9809999at2"/>
<dbReference type="InterPro" id="IPR049069">
    <property type="entry name" value="MRB1590-like_C"/>
</dbReference>
<evidence type="ECO:0000313" key="4">
    <source>
        <dbReference type="EMBL" id="AER65897.1"/>
    </source>
</evidence>
<evidence type="ECO:0000259" key="2">
    <source>
        <dbReference type="Pfam" id="PF20446"/>
    </source>
</evidence>
<organism evidence="4 5">
    <name type="scientific">Thermovirga lienii (strain ATCC BAA-1197 / DSM 17291 / Cas60314)</name>
    <dbReference type="NCBI Taxonomy" id="580340"/>
    <lineage>
        <taxon>Bacteria</taxon>
        <taxon>Thermotogati</taxon>
        <taxon>Synergistota</taxon>
        <taxon>Synergistia</taxon>
        <taxon>Synergistales</taxon>
        <taxon>Thermovirgaceae</taxon>
        <taxon>Thermovirga</taxon>
    </lineage>
</organism>